<comment type="caution">
    <text evidence="1">The sequence shown here is derived from an EMBL/GenBank/DDBJ whole genome shotgun (WGS) entry which is preliminary data.</text>
</comment>
<keyword evidence="2" id="KW-1185">Reference proteome</keyword>
<dbReference type="RefSeq" id="WP_390313658.1">
    <property type="nucleotide sequence ID" value="NZ_JBHSPB010000001.1"/>
</dbReference>
<evidence type="ECO:0000313" key="2">
    <source>
        <dbReference type="Proteomes" id="UP001596083"/>
    </source>
</evidence>
<organism evidence="1 2">
    <name type="scientific">Streptomyces gamaensis</name>
    <dbReference type="NCBI Taxonomy" id="1763542"/>
    <lineage>
        <taxon>Bacteria</taxon>
        <taxon>Bacillati</taxon>
        <taxon>Actinomycetota</taxon>
        <taxon>Actinomycetes</taxon>
        <taxon>Kitasatosporales</taxon>
        <taxon>Streptomycetaceae</taxon>
        <taxon>Streptomyces</taxon>
    </lineage>
</organism>
<protein>
    <submittedName>
        <fullName evidence="1">Uncharacterized protein</fullName>
    </submittedName>
</protein>
<sequence>MTAEASPLRTAPVRRDETGTRVFSWTTSTRALHARYRLEWRFRARPEPKATDRELT</sequence>
<dbReference type="Proteomes" id="UP001596083">
    <property type="component" value="Unassembled WGS sequence"/>
</dbReference>
<accession>A0ABW0YR84</accession>
<dbReference type="EMBL" id="JBHSPB010000001">
    <property type="protein sequence ID" value="MFC5718692.1"/>
    <property type="molecule type" value="Genomic_DNA"/>
</dbReference>
<proteinExistence type="predicted"/>
<gene>
    <name evidence="1" type="ORF">ACFP1Z_00670</name>
</gene>
<name>A0ABW0YR84_9ACTN</name>
<reference evidence="2" key="1">
    <citation type="journal article" date="2019" name="Int. J. Syst. Evol. Microbiol.">
        <title>The Global Catalogue of Microorganisms (GCM) 10K type strain sequencing project: providing services to taxonomists for standard genome sequencing and annotation.</title>
        <authorList>
            <consortium name="The Broad Institute Genomics Platform"/>
            <consortium name="The Broad Institute Genome Sequencing Center for Infectious Disease"/>
            <person name="Wu L."/>
            <person name="Ma J."/>
        </authorList>
    </citation>
    <scope>NUCLEOTIDE SEQUENCE [LARGE SCALE GENOMIC DNA]</scope>
    <source>
        <strain evidence="2">CGMCC 4.7304</strain>
    </source>
</reference>
<evidence type="ECO:0000313" key="1">
    <source>
        <dbReference type="EMBL" id="MFC5718692.1"/>
    </source>
</evidence>